<reference evidence="3 4" key="1">
    <citation type="journal article" date="2023" name="Elife">
        <title>Identification of key yeast species and microbe-microbe interactions impacting larval growth of Drosophila in the wild.</title>
        <authorList>
            <person name="Mure A."/>
            <person name="Sugiura Y."/>
            <person name="Maeda R."/>
            <person name="Honda K."/>
            <person name="Sakurai N."/>
            <person name="Takahashi Y."/>
            <person name="Watada M."/>
            <person name="Katoh T."/>
            <person name="Gotoh A."/>
            <person name="Gotoh Y."/>
            <person name="Taniguchi I."/>
            <person name="Nakamura K."/>
            <person name="Hayashi T."/>
            <person name="Katayama T."/>
            <person name="Uemura T."/>
            <person name="Hattori Y."/>
        </authorList>
    </citation>
    <scope>NUCLEOTIDE SEQUENCE [LARGE SCALE GENOMIC DNA]</scope>
    <source>
        <strain evidence="3 4">PK-24</strain>
    </source>
</reference>
<dbReference type="GO" id="GO:0072686">
    <property type="term" value="C:mitotic spindle"/>
    <property type="evidence" value="ECO:0007669"/>
    <property type="project" value="InterPro"/>
</dbReference>
<dbReference type="Proteomes" id="UP001378960">
    <property type="component" value="Unassembled WGS sequence"/>
</dbReference>
<sequence>MSDILSFDFNLLKSSLTDEEVQLLNEYQALAVNLNSLKDKLEDINRKISSVSDTNIENLTELSTDLQKSVGILSTVYKSTVHNVLLQVDSNQIESSETSNDQQNSSSNVNENIANFAKSQISNSLKNQLNESSKNEQHSIENNNIENNLDEDVDLDEEAMETVNRINQEFSLSNEDVDIHRQIADQLESNNDNQ</sequence>
<feature type="region of interest" description="Disordered" evidence="2">
    <location>
        <begin position="126"/>
        <end position="152"/>
    </location>
</feature>
<name>A0AAV5R2N5_PICKL</name>
<dbReference type="AlphaFoldDB" id="A0AAV5R2N5"/>
<proteinExistence type="predicted"/>
<accession>A0AAV5R2N5</accession>
<keyword evidence="4" id="KW-1185">Reference proteome</keyword>
<keyword evidence="1" id="KW-0175">Coiled coil</keyword>
<dbReference type="InterPro" id="IPR013965">
    <property type="entry name" value="DASH_Dad3"/>
</dbReference>
<dbReference type="Pfam" id="PF08656">
    <property type="entry name" value="DASH_Dad3"/>
    <property type="match status" value="1"/>
</dbReference>
<feature type="coiled-coil region" evidence="1">
    <location>
        <begin position="20"/>
        <end position="54"/>
    </location>
</feature>
<evidence type="ECO:0000256" key="1">
    <source>
        <dbReference type="SAM" id="Coils"/>
    </source>
</evidence>
<dbReference type="GO" id="GO:0042729">
    <property type="term" value="C:DASH complex"/>
    <property type="evidence" value="ECO:0007669"/>
    <property type="project" value="InterPro"/>
</dbReference>
<comment type="caution">
    <text evidence="3">The sequence shown here is derived from an EMBL/GenBank/DDBJ whole genome shotgun (WGS) entry which is preliminary data.</text>
</comment>
<evidence type="ECO:0000313" key="4">
    <source>
        <dbReference type="Proteomes" id="UP001378960"/>
    </source>
</evidence>
<dbReference type="EMBL" id="BTGB01000002">
    <property type="protein sequence ID" value="GMM45525.1"/>
    <property type="molecule type" value="Genomic_DNA"/>
</dbReference>
<gene>
    <name evidence="3" type="ORF">DAPK24_021000</name>
</gene>
<organism evidence="3 4">
    <name type="scientific">Pichia kluyveri</name>
    <name type="common">Yeast</name>
    <dbReference type="NCBI Taxonomy" id="36015"/>
    <lineage>
        <taxon>Eukaryota</taxon>
        <taxon>Fungi</taxon>
        <taxon>Dikarya</taxon>
        <taxon>Ascomycota</taxon>
        <taxon>Saccharomycotina</taxon>
        <taxon>Pichiomycetes</taxon>
        <taxon>Pichiales</taxon>
        <taxon>Pichiaceae</taxon>
        <taxon>Pichia</taxon>
    </lineage>
</organism>
<evidence type="ECO:0000256" key="2">
    <source>
        <dbReference type="SAM" id="MobiDB-lite"/>
    </source>
</evidence>
<protein>
    <submittedName>
        <fullName evidence="3">Uncharacterized protein</fullName>
    </submittedName>
</protein>
<dbReference type="GO" id="GO:0008608">
    <property type="term" value="P:attachment of spindle microtubules to kinetochore"/>
    <property type="evidence" value="ECO:0007669"/>
    <property type="project" value="InterPro"/>
</dbReference>
<evidence type="ECO:0000313" key="3">
    <source>
        <dbReference type="EMBL" id="GMM45525.1"/>
    </source>
</evidence>